<accession>A0A5B0MS65</accession>
<dbReference type="InterPro" id="IPR027417">
    <property type="entry name" value="P-loop_NTPase"/>
</dbReference>
<keyword evidence="4" id="KW-1185">Reference proteome</keyword>
<keyword evidence="1" id="KW-0547">Nucleotide-binding</keyword>
<comment type="caution">
    <text evidence="3">The sequence shown here is derived from an EMBL/GenBank/DDBJ whole genome shotgun (WGS) entry which is preliminary data.</text>
</comment>
<dbReference type="GO" id="GO:0003924">
    <property type="term" value="F:GTPase activity"/>
    <property type="evidence" value="ECO:0007669"/>
    <property type="project" value="InterPro"/>
</dbReference>
<dbReference type="InterPro" id="IPR003578">
    <property type="entry name" value="Small_GTPase_Rho"/>
</dbReference>
<dbReference type="Gene3D" id="3.40.50.300">
    <property type="entry name" value="P-loop containing nucleotide triphosphate hydrolases"/>
    <property type="match status" value="1"/>
</dbReference>
<dbReference type="Pfam" id="PF00071">
    <property type="entry name" value="Ras"/>
    <property type="match status" value="1"/>
</dbReference>
<dbReference type="PROSITE" id="PS51419">
    <property type="entry name" value="RAB"/>
    <property type="match status" value="1"/>
</dbReference>
<protein>
    <submittedName>
        <fullName evidence="3">Rho GTPase</fullName>
    </submittedName>
</protein>
<dbReference type="SUPFAM" id="SSF52540">
    <property type="entry name" value="P-loop containing nucleoside triphosphate hydrolases"/>
    <property type="match status" value="1"/>
</dbReference>
<keyword evidence="2" id="KW-0342">GTP-binding</keyword>
<dbReference type="PROSITE" id="PS51420">
    <property type="entry name" value="RHO"/>
    <property type="match status" value="1"/>
</dbReference>
<sequence>MTDLCLKPSNSIIDSISTFGQKKIVSSLHTPVLLSLLACFQKIAITKNKKDKKTRAQLIRIWHRSVGRRWFWEMNQLEKPHYRLHVYARDHFPQVFEPTVVENHTIDVLVGDQVVELSLWDNVDLSGQDEIGKAGPSSYANVHVILLCFSVDKPNSLTSTENKWLDQIIERCPGVKICLAALKCDLRDDPETRAHLAKQNQRPVDYEEGLATARRIRASRYLECSARQNRGVSEAFLEVAKVSISTKSTSVYNLIRPGYRYFKRDRSSSRSCVIT</sequence>
<evidence type="ECO:0000313" key="3">
    <source>
        <dbReference type="EMBL" id="KAA1078709.1"/>
    </source>
</evidence>
<dbReference type="SMART" id="SM00173">
    <property type="entry name" value="RAS"/>
    <property type="match status" value="1"/>
</dbReference>
<dbReference type="GO" id="GO:0005525">
    <property type="term" value="F:GTP binding"/>
    <property type="evidence" value="ECO:0007669"/>
    <property type="project" value="UniProtKB-KW"/>
</dbReference>
<evidence type="ECO:0000256" key="1">
    <source>
        <dbReference type="ARBA" id="ARBA00022741"/>
    </source>
</evidence>
<dbReference type="PANTHER" id="PTHR24072">
    <property type="entry name" value="RHO FAMILY GTPASE"/>
    <property type="match status" value="1"/>
</dbReference>
<evidence type="ECO:0000256" key="2">
    <source>
        <dbReference type="ARBA" id="ARBA00023134"/>
    </source>
</evidence>
<dbReference type="AlphaFoldDB" id="A0A5B0MS65"/>
<dbReference type="PRINTS" id="PR00449">
    <property type="entry name" value="RASTRNSFRMNG"/>
</dbReference>
<dbReference type="SMART" id="SM00175">
    <property type="entry name" value="RAB"/>
    <property type="match status" value="1"/>
</dbReference>
<dbReference type="OrthoDB" id="8830751at2759"/>
<reference evidence="3 4" key="1">
    <citation type="submission" date="2019-05" db="EMBL/GenBank/DDBJ databases">
        <title>Emergence of the Ug99 lineage of the wheat stem rust pathogen through somatic hybridization.</title>
        <authorList>
            <person name="Li F."/>
            <person name="Upadhyaya N.M."/>
            <person name="Sperschneider J."/>
            <person name="Matny O."/>
            <person name="Nguyen-Phuc H."/>
            <person name="Mago R."/>
            <person name="Raley C."/>
            <person name="Miller M.E."/>
            <person name="Silverstein K.A.T."/>
            <person name="Henningsen E."/>
            <person name="Hirsch C.D."/>
            <person name="Visser B."/>
            <person name="Pretorius Z.A."/>
            <person name="Steffenson B.J."/>
            <person name="Schwessinger B."/>
            <person name="Dodds P.N."/>
            <person name="Figueroa M."/>
        </authorList>
    </citation>
    <scope>NUCLEOTIDE SEQUENCE [LARGE SCALE GENOMIC DNA]</scope>
    <source>
        <strain evidence="3">21-0</strain>
    </source>
</reference>
<dbReference type="SMART" id="SM00174">
    <property type="entry name" value="RHO"/>
    <property type="match status" value="1"/>
</dbReference>
<dbReference type="Proteomes" id="UP000324748">
    <property type="component" value="Unassembled WGS sequence"/>
</dbReference>
<dbReference type="PROSITE" id="PS51421">
    <property type="entry name" value="RAS"/>
    <property type="match status" value="1"/>
</dbReference>
<organism evidence="3 4">
    <name type="scientific">Puccinia graminis f. sp. tritici</name>
    <dbReference type="NCBI Taxonomy" id="56615"/>
    <lineage>
        <taxon>Eukaryota</taxon>
        <taxon>Fungi</taxon>
        <taxon>Dikarya</taxon>
        <taxon>Basidiomycota</taxon>
        <taxon>Pucciniomycotina</taxon>
        <taxon>Pucciniomycetes</taxon>
        <taxon>Pucciniales</taxon>
        <taxon>Pucciniaceae</taxon>
        <taxon>Puccinia</taxon>
    </lineage>
</organism>
<gene>
    <name evidence="3" type="primary">RHO3_2</name>
    <name evidence="3" type="ORF">PGT21_000516</name>
</gene>
<dbReference type="EMBL" id="VSWC01000138">
    <property type="protein sequence ID" value="KAA1078709.1"/>
    <property type="molecule type" value="Genomic_DNA"/>
</dbReference>
<evidence type="ECO:0000313" key="4">
    <source>
        <dbReference type="Proteomes" id="UP000324748"/>
    </source>
</evidence>
<name>A0A5B0MS65_PUCGR</name>
<dbReference type="GO" id="GO:0007264">
    <property type="term" value="P:small GTPase-mediated signal transduction"/>
    <property type="evidence" value="ECO:0007669"/>
    <property type="project" value="InterPro"/>
</dbReference>
<proteinExistence type="predicted"/>
<dbReference type="InterPro" id="IPR001806">
    <property type="entry name" value="Small_GTPase"/>
</dbReference>